<sequence>MSIRTEKRLFNTPNQIFKAMNPSIELQKQIKDNAEDVRKFVSDLSNWEEEMKRKESTARAAASKESSLPPVRNSSVKQDLNNSKTANPLGDSRSAKKRISSNDYAAWEKFDVEKACEEIDDPSLKKKSESDKDKIIRENQLRDEANEEKEKGNQFVKKEKWDNAIECYSKAIKCFSQDAIFYCNRALCYLKKKDYRAAETDCTSALTLDGSYVKALHRRGLARKELSQLDEALEDLKRAFDLEPNNTAIARDFNSVKMKVDQIRINTILIQEAQRLETEAEVMMDIGSDKNPDPILPAKKHRIPTTTKKDTSSNSITWPTVENSVVIEPVIIPPHKRSKKPLVRVQVQESANIGATTSSFEAVTSATDTSNKTNSQHATKKNLELKTKCEVKSDAPSVIQSGASSSTPPTSKSPYVTSSLPKEVPPIPKNSVQFLGAWRQMNLNKEMCFQYLKKINGQDFPKIFQDSLDGNILSQILSVLATEFVAANEPVLAYLQGLTQVRRFRTLTLFLSQSDKSNMEVLFKHTQNLEKTPTDVLENLKKEYEL</sequence>
<feature type="region of interest" description="Disordered" evidence="6">
    <location>
        <begin position="364"/>
        <end position="422"/>
    </location>
</feature>
<dbReference type="Gene3D" id="1.25.40.10">
    <property type="entry name" value="Tetratricopeptide repeat domain"/>
    <property type="match status" value="1"/>
</dbReference>
<dbReference type="FunCoup" id="A0A6P8Z924">
    <property type="interactions" value="1217"/>
</dbReference>
<dbReference type="KEGG" id="tpal:117648595"/>
<gene>
    <name evidence="9" type="primary">LOC117648595</name>
</gene>
<name>A0A6P8Z924_THRPL</name>
<feature type="compositionally biased region" description="Low complexity" evidence="6">
    <location>
        <begin position="401"/>
        <end position="419"/>
    </location>
</feature>
<dbReference type="PROSITE" id="PS50005">
    <property type="entry name" value="TPR"/>
    <property type="match status" value="1"/>
</dbReference>
<dbReference type="Pfam" id="PF13877">
    <property type="entry name" value="RPAP3_C"/>
    <property type="match status" value="1"/>
</dbReference>
<evidence type="ECO:0000256" key="4">
    <source>
        <dbReference type="ARBA" id="ARBA00040133"/>
    </source>
</evidence>
<evidence type="ECO:0000256" key="1">
    <source>
        <dbReference type="ARBA" id="ARBA00022737"/>
    </source>
</evidence>
<dbReference type="InterPro" id="IPR025986">
    <property type="entry name" value="RPAP3-like_C"/>
</dbReference>
<dbReference type="InterPro" id="IPR051966">
    <property type="entry name" value="RPAP3"/>
</dbReference>
<dbReference type="GO" id="GO:0101031">
    <property type="term" value="C:protein folding chaperone complex"/>
    <property type="evidence" value="ECO:0007669"/>
    <property type="project" value="TreeGrafter"/>
</dbReference>
<feature type="repeat" description="TPR" evidence="5">
    <location>
        <begin position="213"/>
        <end position="246"/>
    </location>
</feature>
<dbReference type="PANTHER" id="PTHR46423">
    <property type="entry name" value="RNA POLYMERASE II-ASSOCIATED PROTEIN 3"/>
    <property type="match status" value="1"/>
</dbReference>
<dbReference type="PANTHER" id="PTHR46423:SF1">
    <property type="entry name" value="RNA POLYMERASE II-ASSOCIATED PROTEIN 3"/>
    <property type="match status" value="1"/>
</dbReference>
<dbReference type="Pfam" id="PF13181">
    <property type="entry name" value="TPR_8"/>
    <property type="match status" value="1"/>
</dbReference>
<dbReference type="OrthoDB" id="2942533at2759"/>
<feature type="region of interest" description="Disordered" evidence="6">
    <location>
        <begin position="287"/>
        <end position="315"/>
    </location>
</feature>
<reference evidence="9" key="1">
    <citation type="submission" date="2025-08" db="UniProtKB">
        <authorList>
            <consortium name="RefSeq"/>
        </authorList>
    </citation>
    <scope>IDENTIFICATION</scope>
    <source>
        <tissue evidence="9">Total insect</tissue>
    </source>
</reference>
<feature type="compositionally biased region" description="Polar residues" evidence="6">
    <location>
        <begin position="72"/>
        <end position="86"/>
    </location>
</feature>
<dbReference type="AlphaFoldDB" id="A0A6P8Z924"/>
<protein>
    <recommendedName>
        <fullName evidence="4">RNA polymerase II-associated protein 3</fullName>
    </recommendedName>
</protein>
<feature type="domain" description="RNA-polymerase II-associated protein 3-like C-terminal" evidence="7">
    <location>
        <begin position="428"/>
        <end position="516"/>
    </location>
</feature>
<evidence type="ECO:0000313" key="9">
    <source>
        <dbReference type="RefSeq" id="XP_034247060.1"/>
    </source>
</evidence>
<dbReference type="InterPro" id="IPR011990">
    <property type="entry name" value="TPR-like_helical_dom_sf"/>
</dbReference>
<keyword evidence="8" id="KW-1185">Reference proteome</keyword>
<dbReference type="InterPro" id="IPR019734">
    <property type="entry name" value="TPR_rpt"/>
</dbReference>
<feature type="region of interest" description="Disordered" evidence="6">
    <location>
        <begin position="52"/>
        <end position="95"/>
    </location>
</feature>
<feature type="region of interest" description="Disordered" evidence="6">
    <location>
        <begin position="121"/>
        <end position="154"/>
    </location>
</feature>
<evidence type="ECO:0000259" key="7">
    <source>
        <dbReference type="Pfam" id="PF13877"/>
    </source>
</evidence>
<accession>A0A6P8Z924</accession>
<dbReference type="RefSeq" id="XP_034247060.1">
    <property type="nucleotide sequence ID" value="XM_034391169.1"/>
</dbReference>
<feature type="compositionally biased region" description="Polar residues" evidence="6">
    <location>
        <begin position="364"/>
        <end position="377"/>
    </location>
</feature>
<dbReference type="SMART" id="SM00028">
    <property type="entry name" value="TPR"/>
    <property type="match status" value="3"/>
</dbReference>
<evidence type="ECO:0000256" key="3">
    <source>
        <dbReference type="ARBA" id="ARBA00038275"/>
    </source>
</evidence>
<dbReference type="GeneID" id="117648595"/>
<evidence type="ECO:0000256" key="2">
    <source>
        <dbReference type="ARBA" id="ARBA00022803"/>
    </source>
</evidence>
<proteinExistence type="inferred from homology"/>
<dbReference type="Proteomes" id="UP000515158">
    <property type="component" value="Unplaced"/>
</dbReference>
<feature type="compositionally biased region" description="Basic and acidic residues" evidence="6">
    <location>
        <begin position="381"/>
        <end position="393"/>
    </location>
</feature>
<dbReference type="SUPFAM" id="SSF48452">
    <property type="entry name" value="TPR-like"/>
    <property type="match status" value="1"/>
</dbReference>
<organism evidence="9">
    <name type="scientific">Thrips palmi</name>
    <name type="common">Melon thrips</name>
    <dbReference type="NCBI Taxonomy" id="161013"/>
    <lineage>
        <taxon>Eukaryota</taxon>
        <taxon>Metazoa</taxon>
        <taxon>Ecdysozoa</taxon>
        <taxon>Arthropoda</taxon>
        <taxon>Hexapoda</taxon>
        <taxon>Insecta</taxon>
        <taxon>Pterygota</taxon>
        <taxon>Neoptera</taxon>
        <taxon>Paraneoptera</taxon>
        <taxon>Thysanoptera</taxon>
        <taxon>Terebrantia</taxon>
        <taxon>Thripoidea</taxon>
        <taxon>Thripidae</taxon>
        <taxon>Thrips</taxon>
    </lineage>
</organism>
<keyword evidence="2 5" id="KW-0802">TPR repeat</keyword>
<comment type="similarity">
    <text evidence="3">Belongs to the RPAP3 family.</text>
</comment>
<evidence type="ECO:0000313" key="8">
    <source>
        <dbReference type="Proteomes" id="UP000515158"/>
    </source>
</evidence>
<evidence type="ECO:0000256" key="6">
    <source>
        <dbReference type="SAM" id="MobiDB-lite"/>
    </source>
</evidence>
<keyword evidence="1" id="KW-0677">Repeat</keyword>
<dbReference type="InParanoid" id="A0A6P8Z924"/>
<dbReference type="Pfam" id="PF13414">
    <property type="entry name" value="TPR_11"/>
    <property type="match status" value="1"/>
</dbReference>
<evidence type="ECO:0000256" key="5">
    <source>
        <dbReference type="PROSITE-ProRule" id="PRU00339"/>
    </source>
</evidence>
<dbReference type="PROSITE" id="PS50293">
    <property type="entry name" value="TPR_REGION"/>
    <property type="match status" value="1"/>
</dbReference>